<dbReference type="InterPro" id="IPR019734">
    <property type="entry name" value="TPR_rpt"/>
</dbReference>
<reference evidence="2" key="1">
    <citation type="submission" date="2022-04" db="EMBL/GenBank/DDBJ databases">
        <title>Lysobacter sp. CAU 1642 isolated from sea sand.</title>
        <authorList>
            <person name="Kim W."/>
        </authorList>
    </citation>
    <scope>NUCLEOTIDE SEQUENCE</scope>
    <source>
        <strain evidence="2">CAU 1642</strain>
    </source>
</reference>
<dbReference type="Gene3D" id="1.25.40.10">
    <property type="entry name" value="Tetratricopeptide repeat domain"/>
    <property type="match status" value="1"/>
</dbReference>
<proteinExistence type="predicted"/>
<dbReference type="Pfam" id="PF14559">
    <property type="entry name" value="TPR_19"/>
    <property type="match status" value="1"/>
</dbReference>
<evidence type="ECO:0000313" key="3">
    <source>
        <dbReference type="Proteomes" id="UP001431449"/>
    </source>
</evidence>
<dbReference type="SUPFAM" id="SSF52540">
    <property type="entry name" value="P-loop containing nucleoside triphosphate hydrolases"/>
    <property type="match status" value="1"/>
</dbReference>
<gene>
    <name evidence="2" type="ORF">M0G41_00435</name>
</gene>
<dbReference type="SMART" id="SM00028">
    <property type="entry name" value="TPR"/>
    <property type="match status" value="2"/>
</dbReference>
<keyword evidence="1" id="KW-0808">Transferase</keyword>
<dbReference type="InterPro" id="IPR027417">
    <property type="entry name" value="P-loop_NTPase"/>
</dbReference>
<dbReference type="InterPro" id="IPR011990">
    <property type="entry name" value="TPR-like_helical_dom_sf"/>
</dbReference>
<dbReference type="Gene3D" id="3.40.50.300">
    <property type="entry name" value="P-loop containing nucleotide triphosphate hydrolases"/>
    <property type="match status" value="1"/>
</dbReference>
<sequence>MNSSPSVNPAGLPPALQQFLQIEQLIQSGQLATANQQVEGLLRSQPGLVPALLYKAEIELASGRNGAARQYIGKALAGHMDSPRTAIQLVRMLAVLSESTTILEIVGQLPPPMWDSAKSLTEIAQELSVQGAYVQARQFAEAAVQRDPDHPPSLYMLATIEVFYGNMARAAELCERVLRFVPGDPGTHWLLSRLRQPDPGPRIDRIRSLLSRTTDAETVSWLAYALHNELHDSKQHAEAWTALEQGCRAKRSLLDYTQSGADALFDGLCQWRAEELERGDGFSAGALRPIFVIGLHRSGTTLAERVLGGHSQVAAGGETYDIRAKLRRASGLHFPSEIDLRVVQHRDQLNYRAIGEGYLSGMAWRAQGKPIITDKLPSNYFNVGFIARALPEARFIHLNRDPIDVGLSSLRTLFSHACPYSYDQQEYVAHYRQYQRLMDHWRALLPERILDVRYDDLVNEPERTASEMARFVGLDFEPAMLDVGRKGEAVATASSVMMRDGIRRDRGKVWKAYESQLAPMIEALRAG</sequence>
<keyword evidence="3" id="KW-1185">Reference proteome</keyword>
<evidence type="ECO:0000313" key="2">
    <source>
        <dbReference type="EMBL" id="MCK7592131.1"/>
    </source>
</evidence>
<dbReference type="RefSeq" id="WP_248204102.1">
    <property type="nucleotide sequence ID" value="NZ_JALNMH010000001.1"/>
</dbReference>
<evidence type="ECO:0000256" key="1">
    <source>
        <dbReference type="ARBA" id="ARBA00022679"/>
    </source>
</evidence>
<dbReference type="EMBL" id="JALNMH010000001">
    <property type="protein sequence ID" value="MCK7592131.1"/>
    <property type="molecule type" value="Genomic_DNA"/>
</dbReference>
<dbReference type="SUPFAM" id="SSF48452">
    <property type="entry name" value="TPR-like"/>
    <property type="match status" value="1"/>
</dbReference>
<dbReference type="Pfam" id="PF13469">
    <property type="entry name" value="Sulfotransfer_3"/>
    <property type="match status" value="1"/>
</dbReference>
<accession>A0ABT0GC68</accession>
<protein>
    <submittedName>
        <fullName evidence="2">Sulfotransferase</fullName>
    </submittedName>
</protein>
<name>A0ABT0GC68_9GAMM</name>
<dbReference type="PANTHER" id="PTHR12788:SF10">
    <property type="entry name" value="PROTEIN-TYROSINE SULFOTRANSFERASE"/>
    <property type="match status" value="1"/>
</dbReference>
<dbReference type="PANTHER" id="PTHR12788">
    <property type="entry name" value="PROTEIN-TYROSINE SULFOTRANSFERASE 2"/>
    <property type="match status" value="1"/>
</dbReference>
<dbReference type="Proteomes" id="UP001431449">
    <property type="component" value="Unassembled WGS sequence"/>
</dbReference>
<comment type="caution">
    <text evidence="2">The sequence shown here is derived from an EMBL/GenBank/DDBJ whole genome shotgun (WGS) entry which is preliminary data.</text>
</comment>
<organism evidence="2 3">
    <name type="scientific">Pseudomarimonas salicorniae</name>
    <dbReference type="NCBI Taxonomy" id="2933270"/>
    <lineage>
        <taxon>Bacteria</taxon>
        <taxon>Pseudomonadati</taxon>
        <taxon>Pseudomonadota</taxon>
        <taxon>Gammaproteobacteria</taxon>
        <taxon>Lysobacterales</taxon>
        <taxon>Lysobacteraceae</taxon>
        <taxon>Pseudomarimonas</taxon>
    </lineage>
</organism>
<dbReference type="InterPro" id="IPR026634">
    <property type="entry name" value="TPST-like"/>
</dbReference>